<dbReference type="InterPro" id="IPR012539">
    <property type="entry name" value="Cuticle_1"/>
</dbReference>
<dbReference type="EMBL" id="CAXKWB010042603">
    <property type="protein sequence ID" value="CAL4158161.1"/>
    <property type="molecule type" value="Genomic_DNA"/>
</dbReference>
<sequence>CLLGEAFCGSSSTQGLAVMRILAAISVLAFGANALVGPSGIVSPDGKNIQFSSIDEFNNLLYAGPSGVITKDGKNIQLTADQQTLYSNLQPKDVPVAPVVDSEPAVRATLTNEENDNAAVVGPSGIVNHDGVNVQFDAAPTVSVLLNGPSGIVMSDGTLIQKKVSKRSLPLIGPSGMIDEDLNQIQFDGSPGLAVRTKLSKAELLNAAVIGPSGIVNKDGVNVQFDKLPEPDILLEGPSGYVMTDGSLRQKVVKRSAPLIGPSGMLRADGTQVQFTDQEASVRSALTQEENVNAAVVGPSGIVNFDGVNVQFGAPEAPTVLLDGPSGQVMSDGTLIQKVVKRSALPLVGPSGMLLADGTQVQFDNKDLEQRKGLTPEQNAKAVVFGPSGIVLNDGMNIQFGADSAPPSPSVVLDGPSGQVLSDGTLIQKVVKRSLPLVSPSGMILGDGTQVQFKTADAAILLDGTSGIVMSDGTLVQKRSKRHLIGHSDIITDQGELTQLPAGVTVVAAGPSGFVLSNGENIQLT</sequence>
<dbReference type="GO" id="GO:0042302">
    <property type="term" value="F:structural constituent of cuticle"/>
    <property type="evidence" value="ECO:0007669"/>
    <property type="project" value="UniProtKB-KW"/>
</dbReference>
<evidence type="ECO:0000313" key="3">
    <source>
        <dbReference type="EMBL" id="CAL4158161.1"/>
    </source>
</evidence>
<proteinExistence type="predicted"/>
<dbReference type="Proteomes" id="UP001497623">
    <property type="component" value="Unassembled WGS sequence"/>
</dbReference>
<evidence type="ECO:0000256" key="2">
    <source>
        <dbReference type="ARBA" id="ARBA00022737"/>
    </source>
</evidence>
<accession>A0AAV2S6J3</accession>
<dbReference type="Pfam" id="PF08140">
    <property type="entry name" value="Cuticle_1"/>
    <property type="match status" value="6"/>
</dbReference>
<dbReference type="AlphaFoldDB" id="A0AAV2S6J3"/>
<reference evidence="3 4" key="1">
    <citation type="submission" date="2024-05" db="EMBL/GenBank/DDBJ databases">
        <authorList>
            <person name="Wallberg A."/>
        </authorList>
    </citation>
    <scope>NUCLEOTIDE SEQUENCE [LARGE SCALE GENOMIC DNA]</scope>
</reference>
<keyword evidence="2" id="KW-0677">Repeat</keyword>
<comment type="caution">
    <text evidence="3">The sequence shown here is derived from an EMBL/GenBank/DDBJ whole genome shotgun (WGS) entry which is preliminary data.</text>
</comment>
<name>A0AAV2S6J3_MEGNR</name>
<gene>
    <name evidence="3" type="ORF">MNOR_LOCUS32044</name>
</gene>
<organism evidence="3 4">
    <name type="scientific">Meganyctiphanes norvegica</name>
    <name type="common">Northern krill</name>
    <name type="synonym">Thysanopoda norvegica</name>
    <dbReference type="NCBI Taxonomy" id="48144"/>
    <lineage>
        <taxon>Eukaryota</taxon>
        <taxon>Metazoa</taxon>
        <taxon>Ecdysozoa</taxon>
        <taxon>Arthropoda</taxon>
        <taxon>Crustacea</taxon>
        <taxon>Multicrustacea</taxon>
        <taxon>Malacostraca</taxon>
        <taxon>Eumalacostraca</taxon>
        <taxon>Eucarida</taxon>
        <taxon>Euphausiacea</taxon>
        <taxon>Euphausiidae</taxon>
        <taxon>Meganyctiphanes</taxon>
    </lineage>
</organism>
<keyword evidence="1" id="KW-0193">Cuticle</keyword>
<evidence type="ECO:0000256" key="1">
    <source>
        <dbReference type="ARBA" id="ARBA00022460"/>
    </source>
</evidence>
<keyword evidence="4" id="KW-1185">Reference proteome</keyword>
<protein>
    <submittedName>
        <fullName evidence="3">Uncharacterized protein</fullName>
    </submittedName>
</protein>
<evidence type="ECO:0000313" key="4">
    <source>
        <dbReference type="Proteomes" id="UP001497623"/>
    </source>
</evidence>
<feature type="non-terminal residue" evidence="3">
    <location>
        <position position="1"/>
    </location>
</feature>